<name>A0A210RYQ9_9BURK</name>
<dbReference type="GO" id="GO:0005509">
    <property type="term" value="F:calcium ion binding"/>
    <property type="evidence" value="ECO:0007669"/>
    <property type="project" value="InterPro"/>
</dbReference>
<gene>
    <name evidence="2" type="ORF">B6A14_08340</name>
</gene>
<dbReference type="Proteomes" id="UP000196880">
    <property type="component" value="Unassembled WGS sequence"/>
</dbReference>
<dbReference type="Gene3D" id="1.10.238.10">
    <property type="entry name" value="EF-hand"/>
    <property type="match status" value="1"/>
</dbReference>
<dbReference type="EMBL" id="NAIA01000003">
    <property type="protein sequence ID" value="OWF66094.1"/>
    <property type="molecule type" value="Genomic_DNA"/>
</dbReference>
<dbReference type="PROSITE" id="PS50222">
    <property type="entry name" value="EF_HAND_2"/>
    <property type="match status" value="1"/>
</dbReference>
<feature type="domain" description="EF-hand" evidence="1">
    <location>
        <begin position="13"/>
        <end position="48"/>
    </location>
</feature>
<keyword evidence="3" id="KW-1185">Reference proteome</keyword>
<evidence type="ECO:0000259" key="1">
    <source>
        <dbReference type="PROSITE" id="PS50222"/>
    </source>
</evidence>
<protein>
    <recommendedName>
        <fullName evidence="1">EF-hand domain-containing protein</fullName>
    </recommendedName>
</protein>
<dbReference type="SUPFAM" id="SSF47473">
    <property type="entry name" value="EF-hand"/>
    <property type="match status" value="1"/>
</dbReference>
<dbReference type="AlphaFoldDB" id="A0A210RYQ9"/>
<dbReference type="InterPro" id="IPR011992">
    <property type="entry name" value="EF-hand-dom_pair"/>
</dbReference>
<dbReference type="InterPro" id="IPR002048">
    <property type="entry name" value="EF_hand_dom"/>
</dbReference>
<organism evidence="2 3">
    <name type="scientific">Polynucleobacter hirudinilacicola</name>
    <dbReference type="NCBI Taxonomy" id="1743166"/>
    <lineage>
        <taxon>Bacteria</taxon>
        <taxon>Pseudomonadati</taxon>
        <taxon>Pseudomonadota</taxon>
        <taxon>Betaproteobacteria</taxon>
        <taxon>Burkholderiales</taxon>
        <taxon>Burkholderiaceae</taxon>
        <taxon>Polynucleobacter</taxon>
    </lineage>
</organism>
<accession>A0A210RYQ9</accession>
<evidence type="ECO:0000313" key="3">
    <source>
        <dbReference type="Proteomes" id="UP000196880"/>
    </source>
</evidence>
<reference evidence="2 3" key="1">
    <citation type="submission" date="2017-03" db="EMBL/GenBank/DDBJ databases">
        <title>New species Polynucleobacter sp. MWH-EgelM1-30-B4.</title>
        <authorList>
            <person name="Hahn M.W."/>
        </authorList>
    </citation>
    <scope>NUCLEOTIDE SEQUENCE [LARGE SCALE GENOMIC DNA]</scope>
    <source>
        <strain evidence="2 3">MWH-EgelM1-30-B4</strain>
    </source>
</reference>
<sequence>MALSLPAYGEVTSRNKEIAERFAKCDTNHDGKLTMNEAKGCMPRIYDHFSYIDTGNKGYVTVAEIQMMAAR</sequence>
<proteinExistence type="predicted"/>
<comment type="caution">
    <text evidence="2">The sequence shown here is derived from an EMBL/GenBank/DDBJ whole genome shotgun (WGS) entry which is preliminary data.</text>
</comment>
<evidence type="ECO:0000313" key="2">
    <source>
        <dbReference type="EMBL" id="OWF66094.1"/>
    </source>
</evidence>